<reference evidence="1" key="1">
    <citation type="submission" date="2020-07" db="EMBL/GenBank/DDBJ databases">
        <title>Multicomponent nature underlies the extraordinary mechanical properties of spider dragline silk.</title>
        <authorList>
            <person name="Kono N."/>
            <person name="Nakamura H."/>
            <person name="Mori M."/>
            <person name="Yoshida Y."/>
            <person name="Ohtoshi R."/>
            <person name="Malay A.D."/>
            <person name="Moran D.A.P."/>
            <person name="Tomita M."/>
            <person name="Numata K."/>
            <person name="Arakawa K."/>
        </authorList>
    </citation>
    <scope>NUCLEOTIDE SEQUENCE</scope>
</reference>
<keyword evidence="2" id="KW-1185">Reference proteome</keyword>
<dbReference type="EMBL" id="BMAO01002005">
    <property type="protein sequence ID" value="GFQ77439.1"/>
    <property type="molecule type" value="Genomic_DNA"/>
</dbReference>
<dbReference type="Proteomes" id="UP000887116">
    <property type="component" value="Unassembled WGS sequence"/>
</dbReference>
<evidence type="ECO:0000313" key="2">
    <source>
        <dbReference type="Proteomes" id="UP000887116"/>
    </source>
</evidence>
<accession>A0A8X6H0H1</accession>
<evidence type="ECO:0000313" key="1">
    <source>
        <dbReference type="EMBL" id="GFQ77439.1"/>
    </source>
</evidence>
<comment type="caution">
    <text evidence="1">The sequence shown here is derived from an EMBL/GenBank/DDBJ whole genome shotgun (WGS) entry which is preliminary data.</text>
</comment>
<protein>
    <submittedName>
        <fullName evidence="1">Uncharacterized protein</fullName>
    </submittedName>
</protein>
<proteinExistence type="predicted"/>
<dbReference type="AlphaFoldDB" id="A0A8X6H0H1"/>
<organism evidence="1 2">
    <name type="scientific">Trichonephila clavata</name>
    <name type="common">Joro spider</name>
    <name type="synonym">Nephila clavata</name>
    <dbReference type="NCBI Taxonomy" id="2740835"/>
    <lineage>
        <taxon>Eukaryota</taxon>
        <taxon>Metazoa</taxon>
        <taxon>Ecdysozoa</taxon>
        <taxon>Arthropoda</taxon>
        <taxon>Chelicerata</taxon>
        <taxon>Arachnida</taxon>
        <taxon>Araneae</taxon>
        <taxon>Araneomorphae</taxon>
        <taxon>Entelegynae</taxon>
        <taxon>Araneoidea</taxon>
        <taxon>Nephilidae</taxon>
        <taxon>Trichonephila</taxon>
    </lineage>
</organism>
<gene>
    <name evidence="1" type="ORF">TNCT_653941</name>
</gene>
<sequence length="102" mass="11357">MPLSAFLCSECSFFGSLYLYIYIPDVLTYYSLIRHFRNTGSPFRLSSGNGFPAYAALQAHGFPAYATLQVHGFPASAYFSSVSDCDHCLDLADPNKIFFFQA</sequence>
<name>A0A8X6H0H1_TRICU</name>